<feature type="region of interest" description="Disordered" evidence="1">
    <location>
        <begin position="191"/>
        <end position="308"/>
    </location>
</feature>
<dbReference type="OrthoDB" id="5425061at2759"/>
<accession>A0A553HM90</accession>
<sequence length="308" mass="34533">MAHTTFLTLGNPSDVRFRVRRKDLDDSASASTSSGEEEVGHDAEAELALRAKLNAQLSGLLDFSFKVDPKAQQHQTGQLKDQLQGQAPDVTSEVQQEDENPEEEAFTFRLFRDEALTHTVVLTNDEDPAALGDGGFVVPLRPRSYYIASSPSPGKVSEYRSVAVSAEYVLADAKRRRWGLEKPWRVIRITPNSNSVSPKTIPGSAQEEDSAEKKRAKRTRPGKKHRIILRVREKAARDREEAAKKSTLEKEQHLQEKRKRLNRERKLKRRQKEREKKAGAQGTNPDGGRADDSLRKDAEDEASVAGDE</sequence>
<name>A0A553HM90_9PEZI</name>
<proteinExistence type="predicted"/>
<feature type="compositionally biased region" description="Basic and acidic residues" evidence="1">
    <location>
        <begin position="230"/>
        <end position="255"/>
    </location>
</feature>
<feature type="compositionally biased region" description="Basic residues" evidence="1">
    <location>
        <begin position="256"/>
        <end position="271"/>
    </location>
</feature>
<feature type="region of interest" description="Disordered" evidence="1">
    <location>
        <begin position="22"/>
        <end position="42"/>
    </location>
</feature>
<dbReference type="Pfam" id="PF09428">
    <property type="entry name" value="DUF2011"/>
    <property type="match status" value="1"/>
</dbReference>
<dbReference type="Proteomes" id="UP000319160">
    <property type="component" value="Unassembled WGS sequence"/>
</dbReference>
<evidence type="ECO:0000313" key="3">
    <source>
        <dbReference type="Proteomes" id="UP000319160"/>
    </source>
</evidence>
<comment type="caution">
    <text evidence="2">The sequence shown here is derived from an EMBL/GenBank/DDBJ whole genome shotgun (WGS) entry which is preliminary data.</text>
</comment>
<dbReference type="STRING" id="2512241.A0A553HM90"/>
<feature type="compositionally biased region" description="Basic residues" evidence="1">
    <location>
        <begin position="214"/>
        <end position="229"/>
    </location>
</feature>
<reference evidence="3" key="1">
    <citation type="submission" date="2019-06" db="EMBL/GenBank/DDBJ databases">
        <title>Draft genome sequence of the griseofulvin-producing fungus Xylaria cubensis strain G536.</title>
        <authorList>
            <person name="Mead M.E."/>
            <person name="Raja H.A."/>
            <person name="Steenwyk J.L."/>
            <person name="Knowles S.L."/>
            <person name="Oberlies N.H."/>
            <person name="Rokas A."/>
        </authorList>
    </citation>
    <scope>NUCLEOTIDE SEQUENCE [LARGE SCALE GENOMIC DNA]</scope>
    <source>
        <strain evidence="3">G536</strain>
    </source>
</reference>
<feature type="compositionally biased region" description="Acidic residues" evidence="1">
    <location>
        <begin position="299"/>
        <end position="308"/>
    </location>
</feature>
<feature type="compositionally biased region" description="Basic and acidic residues" evidence="1">
    <location>
        <begin position="288"/>
        <end position="298"/>
    </location>
</feature>
<feature type="compositionally biased region" description="Polar residues" evidence="1">
    <location>
        <begin position="72"/>
        <end position="85"/>
    </location>
</feature>
<feature type="region of interest" description="Disordered" evidence="1">
    <location>
        <begin position="72"/>
        <end position="102"/>
    </location>
</feature>
<keyword evidence="3" id="KW-1185">Reference proteome</keyword>
<dbReference type="AlphaFoldDB" id="A0A553HM90"/>
<gene>
    <name evidence="2" type="ORF">FHL15_009990</name>
</gene>
<evidence type="ECO:0000313" key="2">
    <source>
        <dbReference type="EMBL" id="TRX89073.1"/>
    </source>
</evidence>
<evidence type="ECO:0000256" key="1">
    <source>
        <dbReference type="SAM" id="MobiDB-lite"/>
    </source>
</evidence>
<protein>
    <submittedName>
        <fullName evidence="2">Uncharacterized protein</fullName>
    </submittedName>
</protein>
<dbReference type="InterPro" id="IPR018555">
    <property type="entry name" value="C630.06c-like"/>
</dbReference>
<organism evidence="2 3">
    <name type="scientific">Xylaria flabelliformis</name>
    <dbReference type="NCBI Taxonomy" id="2512241"/>
    <lineage>
        <taxon>Eukaryota</taxon>
        <taxon>Fungi</taxon>
        <taxon>Dikarya</taxon>
        <taxon>Ascomycota</taxon>
        <taxon>Pezizomycotina</taxon>
        <taxon>Sordariomycetes</taxon>
        <taxon>Xylariomycetidae</taxon>
        <taxon>Xylariales</taxon>
        <taxon>Xylariaceae</taxon>
        <taxon>Xylaria</taxon>
    </lineage>
</organism>
<dbReference type="EMBL" id="VFLP01000074">
    <property type="protein sequence ID" value="TRX89073.1"/>
    <property type="molecule type" value="Genomic_DNA"/>
</dbReference>